<evidence type="ECO:0000256" key="6">
    <source>
        <dbReference type="ARBA" id="ARBA00022490"/>
    </source>
</evidence>
<keyword evidence="5" id="KW-0158">Chromosome</keyword>
<keyword evidence="13" id="KW-0539">Nucleus</keyword>
<keyword evidence="7" id="KW-0132">Cell division</keyword>
<organism evidence="18 19">
    <name type="scientific">Rhodotorula mucilaginosa</name>
    <name type="common">Yeast</name>
    <name type="synonym">Rhodotorula rubra</name>
    <dbReference type="NCBI Taxonomy" id="5537"/>
    <lineage>
        <taxon>Eukaryota</taxon>
        <taxon>Fungi</taxon>
        <taxon>Dikarya</taxon>
        <taxon>Basidiomycota</taxon>
        <taxon>Pucciniomycotina</taxon>
        <taxon>Microbotryomycetes</taxon>
        <taxon>Sporidiobolales</taxon>
        <taxon>Sporidiobolaceae</taxon>
        <taxon>Rhodotorula</taxon>
    </lineage>
</organism>
<reference evidence="18 19" key="1">
    <citation type="submission" date="2020-11" db="EMBL/GenBank/DDBJ databases">
        <title>Kefir isolates.</title>
        <authorList>
            <person name="Marcisauskas S."/>
            <person name="Kim Y."/>
            <person name="Blasche S."/>
        </authorList>
    </citation>
    <scope>NUCLEOTIDE SEQUENCE [LARGE SCALE GENOMIC DNA]</scope>
    <source>
        <strain evidence="18 19">KR</strain>
    </source>
</reference>
<dbReference type="InterPro" id="IPR013965">
    <property type="entry name" value="DASH_Dad3"/>
</dbReference>
<dbReference type="GO" id="GO:0042729">
    <property type="term" value="C:DASH complex"/>
    <property type="evidence" value="ECO:0007669"/>
    <property type="project" value="InterPro"/>
</dbReference>
<evidence type="ECO:0000256" key="14">
    <source>
        <dbReference type="ARBA" id="ARBA00023306"/>
    </source>
</evidence>
<evidence type="ECO:0000256" key="9">
    <source>
        <dbReference type="ARBA" id="ARBA00022776"/>
    </source>
</evidence>
<dbReference type="GO" id="GO:0005874">
    <property type="term" value="C:microtubule"/>
    <property type="evidence" value="ECO:0007669"/>
    <property type="project" value="UniProtKB-KW"/>
</dbReference>
<evidence type="ECO:0000256" key="13">
    <source>
        <dbReference type="ARBA" id="ARBA00023242"/>
    </source>
</evidence>
<keyword evidence="14" id="KW-0131">Cell cycle</keyword>
<evidence type="ECO:0000256" key="16">
    <source>
        <dbReference type="ARBA" id="ARBA00044179"/>
    </source>
</evidence>
<dbReference type="Proteomes" id="UP000777482">
    <property type="component" value="Unassembled WGS sequence"/>
</dbReference>
<keyword evidence="19" id="KW-1185">Reference proteome</keyword>
<evidence type="ECO:0000256" key="15">
    <source>
        <dbReference type="ARBA" id="ARBA00023328"/>
    </source>
</evidence>
<dbReference type="PANTHER" id="PTHR28017:SF1">
    <property type="entry name" value="DASH COMPLEX SUBUNIT DAD3"/>
    <property type="match status" value="1"/>
</dbReference>
<keyword evidence="6" id="KW-0963">Cytoplasm</keyword>
<protein>
    <recommendedName>
        <fullName evidence="16">DASH complex subunit DAD3</fullName>
    </recommendedName>
    <alternativeName>
        <fullName evidence="17">Outer kinetochore protein DAD3</fullName>
    </alternativeName>
</protein>
<evidence type="ECO:0000256" key="7">
    <source>
        <dbReference type="ARBA" id="ARBA00022618"/>
    </source>
</evidence>
<dbReference type="AlphaFoldDB" id="A0A9P6VVT3"/>
<dbReference type="GO" id="GO:0051301">
    <property type="term" value="P:cell division"/>
    <property type="evidence" value="ECO:0007669"/>
    <property type="project" value="UniProtKB-KW"/>
</dbReference>
<dbReference type="Pfam" id="PF08656">
    <property type="entry name" value="DASH_Dad3"/>
    <property type="match status" value="1"/>
</dbReference>
<dbReference type="OrthoDB" id="2443965at2759"/>
<evidence type="ECO:0000256" key="4">
    <source>
        <dbReference type="ARBA" id="ARBA00006277"/>
    </source>
</evidence>
<dbReference type="GO" id="GO:0072686">
    <property type="term" value="C:mitotic spindle"/>
    <property type="evidence" value="ECO:0007669"/>
    <property type="project" value="InterPro"/>
</dbReference>
<keyword evidence="8" id="KW-0493">Microtubule</keyword>
<dbReference type="GO" id="GO:0051010">
    <property type="term" value="F:microtubule plus-end binding"/>
    <property type="evidence" value="ECO:0007669"/>
    <property type="project" value="TreeGrafter"/>
</dbReference>
<comment type="subcellular location">
    <subcellularLocation>
        <location evidence="3">Chromosome</location>
        <location evidence="3">Centromere</location>
        <location evidence="3">Kinetochore</location>
    </subcellularLocation>
    <subcellularLocation>
        <location evidence="2">Cytoplasm</location>
        <location evidence="2">Cytoskeleton</location>
        <location evidence="2">Spindle</location>
    </subcellularLocation>
    <subcellularLocation>
        <location evidence="1">Nucleus</location>
    </subcellularLocation>
</comment>
<keyword evidence="12" id="KW-0206">Cytoskeleton</keyword>
<evidence type="ECO:0000256" key="2">
    <source>
        <dbReference type="ARBA" id="ARBA00004186"/>
    </source>
</evidence>
<evidence type="ECO:0000256" key="11">
    <source>
        <dbReference type="ARBA" id="ARBA00022838"/>
    </source>
</evidence>
<proteinExistence type="inferred from homology"/>
<evidence type="ECO:0000256" key="8">
    <source>
        <dbReference type="ARBA" id="ARBA00022701"/>
    </source>
</evidence>
<dbReference type="GO" id="GO:0008608">
    <property type="term" value="P:attachment of spindle microtubules to kinetochore"/>
    <property type="evidence" value="ECO:0007669"/>
    <property type="project" value="InterPro"/>
</dbReference>
<gene>
    <name evidence="18" type="ORF">C6P46_006660</name>
</gene>
<evidence type="ECO:0000313" key="18">
    <source>
        <dbReference type="EMBL" id="KAG0657163.1"/>
    </source>
</evidence>
<evidence type="ECO:0000313" key="19">
    <source>
        <dbReference type="Proteomes" id="UP000777482"/>
    </source>
</evidence>
<accession>A0A9P6VVT3</accession>
<evidence type="ECO:0000256" key="5">
    <source>
        <dbReference type="ARBA" id="ARBA00022454"/>
    </source>
</evidence>
<evidence type="ECO:0000256" key="10">
    <source>
        <dbReference type="ARBA" id="ARBA00022829"/>
    </source>
</evidence>
<keyword evidence="11" id="KW-0995">Kinetochore</keyword>
<keyword evidence="9" id="KW-0498">Mitosis</keyword>
<dbReference type="EMBL" id="PUHQ01000085">
    <property type="protein sequence ID" value="KAG0657163.1"/>
    <property type="molecule type" value="Genomic_DNA"/>
</dbReference>
<name>A0A9P6VVT3_RHOMI</name>
<evidence type="ECO:0000256" key="3">
    <source>
        <dbReference type="ARBA" id="ARBA00004629"/>
    </source>
</evidence>
<keyword evidence="10" id="KW-0159">Chromosome partition</keyword>
<comment type="similarity">
    <text evidence="4">Belongs to the DASH complex DAD3 family.</text>
</comment>
<keyword evidence="15" id="KW-0137">Centromere</keyword>
<dbReference type="PANTHER" id="PTHR28017">
    <property type="entry name" value="DASH COMPLEX SUBUNIT DAD3"/>
    <property type="match status" value="1"/>
</dbReference>
<comment type="caution">
    <text evidence="18">The sequence shown here is derived from an EMBL/GenBank/DDBJ whole genome shotgun (WGS) entry which is preliminary data.</text>
</comment>
<evidence type="ECO:0000256" key="12">
    <source>
        <dbReference type="ARBA" id="ARBA00023212"/>
    </source>
</evidence>
<evidence type="ECO:0000256" key="17">
    <source>
        <dbReference type="ARBA" id="ARBA00044305"/>
    </source>
</evidence>
<sequence>MESAEPSAGVLLSRLEQQVLDQYRLTARNLDEIAAVVQRVSAVQPQLLAELRPLEHKLGLILTLFKASVWALLRQRDQQMLSLDEDS</sequence>
<evidence type="ECO:0000256" key="1">
    <source>
        <dbReference type="ARBA" id="ARBA00004123"/>
    </source>
</evidence>